<evidence type="ECO:0000313" key="2">
    <source>
        <dbReference type="Proteomes" id="UP000265520"/>
    </source>
</evidence>
<sequence length="34" mass="3866">MCGNKFKTAHDEFATYVQKSGRPFSETLEIILCT</sequence>
<comment type="caution">
    <text evidence="1">The sequence shown here is derived from an EMBL/GenBank/DDBJ whole genome shotgun (WGS) entry which is preliminary data.</text>
</comment>
<reference evidence="1 2" key="1">
    <citation type="journal article" date="2018" name="Front. Plant Sci.">
        <title>Red Clover (Trifolium pratense) and Zigzag Clover (T. medium) - A Picture of Genomic Similarities and Differences.</title>
        <authorList>
            <person name="Dluhosova J."/>
            <person name="Istvanek J."/>
            <person name="Nedelnik J."/>
            <person name="Repkova J."/>
        </authorList>
    </citation>
    <scope>NUCLEOTIDE SEQUENCE [LARGE SCALE GENOMIC DNA]</scope>
    <source>
        <strain evidence="2">cv. 10/8</strain>
        <tissue evidence="1">Leaf</tissue>
    </source>
</reference>
<dbReference type="Proteomes" id="UP000265520">
    <property type="component" value="Unassembled WGS sequence"/>
</dbReference>
<name>A0A392UH18_9FABA</name>
<proteinExistence type="predicted"/>
<feature type="non-terminal residue" evidence="1">
    <location>
        <position position="34"/>
    </location>
</feature>
<keyword evidence="2" id="KW-1185">Reference proteome</keyword>
<organism evidence="1 2">
    <name type="scientific">Trifolium medium</name>
    <dbReference type="NCBI Taxonomy" id="97028"/>
    <lineage>
        <taxon>Eukaryota</taxon>
        <taxon>Viridiplantae</taxon>
        <taxon>Streptophyta</taxon>
        <taxon>Embryophyta</taxon>
        <taxon>Tracheophyta</taxon>
        <taxon>Spermatophyta</taxon>
        <taxon>Magnoliopsida</taxon>
        <taxon>eudicotyledons</taxon>
        <taxon>Gunneridae</taxon>
        <taxon>Pentapetalae</taxon>
        <taxon>rosids</taxon>
        <taxon>fabids</taxon>
        <taxon>Fabales</taxon>
        <taxon>Fabaceae</taxon>
        <taxon>Papilionoideae</taxon>
        <taxon>50 kb inversion clade</taxon>
        <taxon>NPAAA clade</taxon>
        <taxon>Hologalegina</taxon>
        <taxon>IRL clade</taxon>
        <taxon>Trifolieae</taxon>
        <taxon>Trifolium</taxon>
    </lineage>
</organism>
<accession>A0A392UH18</accession>
<evidence type="ECO:0000313" key="1">
    <source>
        <dbReference type="EMBL" id="MCI71997.1"/>
    </source>
</evidence>
<protein>
    <submittedName>
        <fullName evidence="1">Uncharacterized protein</fullName>
    </submittedName>
</protein>
<dbReference type="AlphaFoldDB" id="A0A392UH18"/>
<dbReference type="EMBL" id="LXQA010808256">
    <property type="protein sequence ID" value="MCI71997.1"/>
    <property type="molecule type" value="Genomic_DNA"/>
</dbReference>